<evidence type="ECO:0000313" key="2">
    <source>
        <dbReference type="EMBL" id="MBL0766199.1"/>
    </source>
</evidence>
<evidence type="ECO:0000259" key="1">
    <source>
        <dbReference type="Pfam" id="PF13649"/>
    </source>
</evidence>
<dbReference type="GO" id="GO:0008168">
    <property type="term" value="F:methyltransferase activity"/>
    <property type="evidence" value="ECO:0007669"/>
    <property type="project" value="UniProtKB-KW"/>
</dbReference>
<evidence type="ECO:0000313" key="3">
    <source>
        <dbReference type="Proteomes" id="UP000642920"/>
    </source>
</evidence>
<dbReference type="InterPro" id="IPR041698">
    <property type="entry name" value="Methyltransf_25"/>
</dbReference>
<accession>A0A937AGS9</accession>
<keyword evidence="2" id="KW-0489">Methyltransferase</keyword>
<dbReference type="Proteomes" id="UP000642920">
    <property type="component" value="Unassembled WGS sequence"/>
</dbReference>
<keyword evidence="2" id="KW-0808">Transferase</keyword>
<dbReference type="SUPFAM" id="SSF53335">
    <property type="entry name" value="S-adenosyl-L-methionine-dependent methyltransferases"/>
    <property type="match status" value="1"/>
</dbReference>
<feature type="domain" description="Methyltransferase" evidence="1">
    <location>
        <begin position="40"/>
        <end position="129"/>
    </location>
</feature>
<dbReference type="GO" id="GO:0032259">
    <property type="term" value="P:methylation"/>
    <property type="evidence" value="ECO:0007669"/>
    <property type="project" value="UniProtKB-KW"/>
</dbReference>
<dbReference type="EMBL" id="JAERQG010000003">
    <property type="protein sequence ID" value="MBL0766199.1"/>
    <property type="molecule type" value="Genomic_DNA"/>
</dbReference>
<name>A0A937AGS9_9BACT</name>
<dbReference type="RefSeq" id="WP_201922249.1">
    <property type="nucleotide sequence ID" value="NZ_JAERQG010000003.1"/>
</dbReference>
<comment type="caution">
    <text evidence="2">The sequence shown here is derived from an EMBL/GenBank/DDBJ whole genome shotgun (WGS) entry which is preliminary data.</text>
</comment>
<reference evidence="2" key="1">
    <citation type="submission" date="2021-01" db="EMBL/GenBank/DDBJ databases">
        <title>Marivirga sp. nov., isolated from intertidal surface sediments.</title>
        <authorList>
            <person name="Zhang M."/>
        </authorList>
    </citation>
    <scope>NUCLEOTIDE SEQUENCE</scope>
    <source>
        <strain evidence="2">SM1354</strain>
    </source>
</reference>
<dbReference type="Pfam" id="PF13649">
    <property type="entry name" value="Methyltransf_25"/>
    <property type="match status" value="1"/>
</dbReference>
<dbReference type="InterPro" id="IPR029063">
    <property type="entry name" value="SAM-dependent_MTases_sf"/>
</dbReference>
<protein>
    <submittedName>
        <fullName evidence="2">Methyltransferase domain-containing protein</fullName>
    </submittedName>
</protein>
<gene>
    <name evidence="2" type="ORF">JKP34_13105</name>
</gene>
<organism evidence="2 3">
    <name type="scientific">Marivirga atlantica</name>
    <dbReference type="NCBI Taxonomy" id="1548457"/>
    <lineage>
        <taxon>Bacteria</taxon>
        <taxon>Pseudomonadati</taxon>
        <taxon>Bacteroidota</taxon>
        <taxon>Cytophagia</taxon>
        <taxon>Cytophagales</taxon>
        <taxon>Marivirgaceae</taxon>
        <taxon>Marivirga</taxon>
    </lineage>
</organism>
<keyword evidence="3" id="KW-1185">Reference proteome</keyword>
<dbReference type="CDD" id="cd02440">
    <property type="entry name" value="AdoMet_MTases"/>
    <property type="match status" value="1"/>
</dbReference>
<proteinExistence type="predicted"/>
<dbReference type="AlphaFoldDB" id="A0A937AGS9"/>
<sequence>MKKDFWNERYSIEEFIYGTKPNEFLAEQLRELKPGKALFVAEGEGRNAIYAATKGWQVEAFDYSEEGKKKAEYLAQNHQVNIDYKVTTYDDFEPKNAPFDAIVLIFNHTDSLTRKAFNAKLKDWLKPGGFIIMEQFSKNQIGLDSGGPKSEDFLLDLASAKEEFSDFIIDYLSEEQTVLDEGKYHSGKAYVLRMLAHKES</sequence>
<dbReference type="Gene3D" id="3.40.50.150">
    <property type="entry name" value="Vaccinia Virus protein VP39"/>
    <property type="match status" value="1"/>
</dbReference>